<feature type="domain" description="AMP-binding enzyme C-terminal" evidence="2">
    <location>
        <begin position="493"/>
        <end position="567"/>
    </location>
</feature>
<dbReference type="STRING" id="211460.YH63_17125"/>
<dbReference type="OrthoDB" id="9803968at2"/>
<organism evidence="3 4">
    <name type="scientific">Afipia massiliensis</name>
    <dbReference type="NCBI Taxonomy" id="211460"/>
    <lineage>
        <taxon>Bacteria</taxon>
        <taxon>Pseudomonadati</taxon>
        <taxon>Pseudomonadota</taxon>
        <taxon>Alphaproteobacteria</taxon>
        <taxon>Hyphomicrobiales</taxon>
        <taxon>Nitrobacteraceae</taxon>
        <taxon>Afipia</taxon>
    </lineage>
</organism>
<dbReference type="SUPFAM" id="SSF56801">
    <property type="entry name" value="Acetyl-CoA synthetase-like"/>
    <property type="match status" value="1"/>
</dbReference>
<accession>A0A4U6BT31</accession>
<keyword evidence="4" id="KW-1185">Reference proteome</keyword>
<dbReference type="PROSITE" id="PS00455">
    <property type="entry name" value="AMP_BINDING"/>
    <property type="match status" value="1"/>
</dbReference>
<dbReference type="AlphaFoldDB" id="A0A4U6BT31"/>
<feature type="domain" description="AMP-dependent synthetase/ligase" evidence="1">
    <location>
        <begin position="54"/>
        <end position="442"/>
    </location>
</feature>
<gene>
    <name evidence="3" type="ORF">YH63_001755</name>
</gene>
<dbReference type="InterPro" id="IPR000873">
    <property type="entry name" value="AMP-dep_synth/lig_dom"/>
</dbReference>
<dbReference type="PANTHER" id="PTHR43767">
    <property type="entry name" value="LONG-CHAIN-FATTY-ACID--COA LIGASE"/>
    <property type="match status" value="1"/>
</dbReference>
<dbReference type="InterPro" id="IPR045851">
    <property type="entry name" value="AMP-bd_C_sf"/>
</dbReference>
<protein>
    <submittedName>
        <fullName evidence="3">Acyl-CoA synthetase</fullName>
    </submittedName>
</protein>
<evidence type="ECO:0000313" key="3">
    <source>
        <dbReference type="EMBL" id="TKT73829.1"/>
    </source>
</evidence>
<dbReference type="Proteomes" id="UP000034832">
    <property type="component" value="Unassembled WGS sequence"/>
</dbReference>
<name>A0A4U6BT31_9BRAD</name>
<dbReference type="InterPro" id="IPR042099">
    <property type="entry name" value="ANL_N_sf"/>
</dbReference>
<dbReference type="InterPro" id="IPR025110">
    <property type="entry name" value="AMP-bd_C"/>
</dbReference>
<dbReference type="EMBL" id="LBIA02000001">
    <property type="protein sequence ID" value="TKT73829.1"/>
    <property type="molecule type" value="Genomic_DNA"/>
</dbReference>
<dbReference type="Gene3D" id="3.40.50.12780">
    <property type="entry name" value="N-terminal domain of ligase-like"/>
    <property type="match status" value="1"/>
</dbReference>
<comment type="caution">
    <text evidence="3">The sequence shown here is derived from an EMBL/GenBank/DDBJ whole genome shotgun (WGS) entry which is preliminary data.</text>
</comment>
<dbReference type="Pfam" id="PF00501">
    <property type="entry name" value="AMP-binding"/>
    <property type="match status" value="1"/>
</dbReference>
<dbReference type="InterPro" id="IPR020845">
    <property type="entry name" value="AMP-binding_CS"/>
</dbReference>
<dbReference type="GO" id="GO:0016878">
    <property type="term" value="F:acid-thiol ligase activity"/>
    <property type="evidence" value="ECO:0007669"/>
    <property type="project" value="UniProtKB-ARBA"/>
</dbReference>
<reference evidence="3" key="1">
    <citation type="submission" date="2019-04" db="EMBL/GenBank/DDBJ databases">
        <title>Whole genome sequencing of cave bacteria.</title>
        <authorList>
            <person name="Gan H.M."/>
            <person name="Barton H."/>
            <person name="Savka M.A."/>
        </authorList>
    </citation>
    <scope>NUCLEOTIDE SEQUENCE [LARGE SCALE GENOMIC DNA]</scope>
    <source>
        <strain evidence="3">LC387</strain>
    </source>
</reference>
<dbReference type="PANTHER" id="PTHR43767:SF1">
    <property type="entry name" value="NONRIBOSOMAL PEPTIDE SYNTHASE PES1 (EUROFUNG)-RELATED"/>
    <property type="match status" value="1"/>
</dbReference>
<sequence length="580" mass="63457">MKAESASGIPTPDGGDEAAYLAALAKAQQRNWPNHLTRAPIYPLGEQSLGDYLRQRAKLHPEKPAVLFYGATLSFKELDTLSENFAALLKSHGVSQGDRVAIFLQNCPQFLIAFYGILKAGAVYVPVNPMFKEAELEHELAVSKAKVILALDTFHDMVENVRGRSSLTTVLTTSLRDMLPTAPVGLVPDVVLAPKRDCAGSIDLLSALQQSAARAAHPAIDMDATAALNFTGGTTGLPKACVHTQRHMLYTAATGGPLCFELSDDDVIICFVPLFWIAGEGIGMIMPIVFGSTLVLQTRWDPQAFIEAVERHRATHVFFMVDSAFEILAHPAAQRADMTSLKHAKTASFVKKIDASVRERWRALTGGSLHEVSWGMTETHTYDAFVSGFQDDDFDLNQQAIFVGLPVPGTEFKICDFETGALIPFGNPGELCVRSPSLTQEYVDETGTPHNALRNGWFHTGDVGQISEEGYVHFLGRRKEMIKVRGMSVFPAEIEALLGRHPQIAASAVVPRPDAEKGEVPVAFIQLASGVEATERDFVVWCQSRMASYKIPEFRFVPALPMTATGKVRKVEIIEKYIDS</sequence>
<dbReference type="Pfam" id="PF13193">
    <property type="entry name" value="AMP-binding_C"/>
    <property type="match status" value="1"/>
</dbReference>
<proteinExistence type="predicted"/>
<evidence type="ECO:0000259" key="1">
    <source>
        <dbReference type="Pfam" id="PF00501"/>
    </source>
</evidence>
<dbReference type="InterPro" id="IPR050237">
    <property type="entry name" value="ATP-dep_AMP-bd_enzyme"/>
</dbReference>
<dbReference type="NCBIfam" id="NF004822">
    <property type="entry name" value="PRK06178.1"/>
    <property type="match status" value="1"/>
</dbReference>
<evidence type="ECO:0000313" key="4">
    <source>
        <dbReference type="Proteomes" id="UP000034832"/>
    </source>
</evidence>
<evidence type="ECO:0000259" key="2">
    <source>
        <dbReference type="Pfam" id="PF13193"/>
    </source>
</evidence>
<dbReference type="Gene3D" id="3.30.300.30">
    <property type="match status" value="1"/>
</dbReference>